<comment type="caution">
    <text evidence="2">The sequence shown here is derived from an EMBL/GenBank/DDBJ whole genome shotgun (WGS) entry which is preliminary data.</text>
</comment>
<reference evidence="2 3" key="1">
    <citation type="journal article" date="2019" name="Sci. Rep.">
        <title>Orb-weaving spider Araneus ventricosus genome elucidates the spidroin gene catalogue.</title>
        <authorList>
            <person name="Kono N."/>
            <person name="Nakamura H."/>
            <person name="Ohtoshi R."/>
            <person name="Moran D.A.P."/>
            <person name="Shinohara A."/>
            <person name="Yoshida Y."/>
            <person name="Fujiwara M."/>
            <person name="Mori M."/>
            <person name="Tomita M."/>
            <person name="Arakawa K."/>
        </authorList>
    </citation>
    <scope>NUCLEOTIDE SEQUENCE [LARGE SCALE GENOMIC DNA]</scope>
</reference>
<feature type="region of interest" description="Disordered" evidence="1">
    <location>
        <begin position="90"/>
        <end position="112"/>
    </location>
</feature>
<gene>
    <name evidence="2" type="ORF">AVEN_5861_1</name>
</gene>
<evidence type="ECO:0000313" key="3">
    <source>
        <dbReference type="Proteomes" id="UP000499080"/>
    </source>
</evidence>
<keyword evidence="3" id="KW-1185">Reference proteome</keyword>
<evidence type="ECO:0000256" key="1">
    <source>
        <dbReference type="SAM" id="MobiDB-lite"/>
    </source>
</evidence>
<feature type="compositionally biased region" description="Basic and acidic residues" evidence="1">
    <location>
        <begin position="100"/>
        <end position="112"/>
    </location>
</feature>
<dbReference type="EMBL" id="BGPR01127607">
    <property type="protein sequence ID" value="GBN37563.1"/>
    <property type="molecule type" value="Genomic_DNA"/>
</dbReference>
<accession>A0A4Y2NF61</accession>
<name>A0A4Y2NF61_ARAVE</name>
<organism evidence="2 3">
    <name type="scientific">Araneus ventricosus</name>
    <name type="common">Orbweaver spider</name>
    <name type="synonym">Epeira ventricosa</name>
    <dbReference type="NCBI Taxonomy" id="182803"/>
    <lineage>
        <taxon>Eukaryota</taxon>
        <taxon>Metazoa</taxon>
        <taxon>Ecdysozoa</taxon>
        <taxon>Arthropoda</taxon>
        <taxon>Chelicerata</taxon>
        <taxon>Arachnida</taxon>
        <taxon>Araneae</taxon>
        <taxon>Araneomorphae</taxon>
        <taxon>Entelegynae</taxon>
        <taxon>Araneoidea</taxon>
        <taxon>Araneidae</taxon>
        <taxon>Araneus</taxon>
    </lineage>
</organism>
<dbReference type="AlphaFoldDB" id="A0A4Y2NF61"/>
<proteinExistence type="predicted"/>
<dbReference type="Proteomes" id="UP000499080">
    <property type="component" value="Unassembled WGS sequence"/>
</dbReference>
<sequence length="112" mass="12635">MPQFDESNDITHKIMNTDYNPVDFSTEDFENAILDSQQSNGQDFQKISLLRIENEGHISVTNILTENASLVSSINESPIMSESRNLVEFIKQSQSSKSTHGNEKSHFDLVIS</sequence>
<evidence type="ECO:0000313" key="2">
    <source>
        <dbReference type="EMBL" id="GBN37563.1"/>
    </source>
</evidence>
<protein>
    <submittedName>
        <fullName evidence="2">Uncharacterized protein</fullName>
    </submittedName>
</protein>